<proteinExistence type="predicted"/>
<dbReference type="NCBIfam" id="TIGR02543">
    <property type="entry name" value="List_Bact_rpt"/>
    <property type="match status" value="1"/>
</dbReference>
<organism evidence="2 3">
    <name type="scientific">Flavonifractor plautii</name>
    <name type="common">Fusobacterium plautii</name>
    <dbReference type="NCBI Taxonomy" id="292800"/>
    <lineage>
        <taxon>Bacteria</taxon>
        <taxon>Bacillati</taxon>
        <taxon>Bacillota</taxon>
        <taxon>Clostridia</taxon>
        <taxon>Eubacteriales</taxon>
        <taxon>Oscillospiraceae</taxon>
        <taxon>Flavonifractor</taxon>
    </lineage>
</organism>
<dbReference type="Gene3D" id="2.60.40.4270">
    <property type="entry name" value="Listeria-Bacteroides repeat domain"/>
    <property type="match status" value="1"/>
</dbReference>
<name>A0A6I2RMG6_FLAPL</name>
<sequence>MRQREAGRFLVIRGKLPPVRSAPEDVTVSFDSNGGTPVDTQTVEYNTPAVKPASPAREGFTFVGWYLDYGLERPWDFGRKVPFTLTLYAKWTENTSSGSSSSSTSSYLPRVSVSGDGSIELSSSRPLVGQLCPVRVCTWPKSRSSPPAEKLWSSPKYLRTVTPLYSPGVPSPSPPHSYL</sequence>
<dbReference type="EMBL" id="WKPO01000008">
    <property type="protein sequence ID" value="MSB48494.1"/>
    <property type="molecule type" value="Genomic_DNA"/>
</dbReference>
<gene>
    <name evidence="2" type="ORF">GKE90_07230</name>
</gene>
<evidence type="ECO:0008006" key="4">
    <source>
        <dbReference type="Google" id="ProtNLM"/>
    </source>
</evidence>
<dbReference type="Pfam" id="PF09479">
    <property type="entry name" value="Flg_new"/>
    <property type="match status" value="1"/>
</dbReference>
<comment type="subcellular location">
    <subcellularLocation>
        <location evidence="1">Cell envelope</location>
    </subcellularLocation>
</comment>
<dbReference type="AlphaFoldDB" id="A0A6I2RMG6"/>
<dbReference type="RefSeq" id="WP_154250321.1">
    <property type="nucleotide sequence ID" value="NZ_CP095094.1"/>
</dbReference>
<evidence type="ECO:0000256" key="1">
    <source>
        <dbReference type="ARBA" id="ARBA00004196"/>
    </source>
</evidence>
<dbReference type="GO" id="GO:0030313">
    <property type="term" value="C:cell envelope"/>
    <property type="evidence" value="ECO:0007669"/>
    <property type="project" value="UniProtKB-SubCell"/>
</dbReference>
<accession>A0A6I2RMG6</accession>
<dbReference type="Proteomes" id="UP000429811">
    <property type="component" value="Unassembled WGS sequence"/>
</dbReference>
<dbReference type="InterPro" id="IPR013378">
    <property type="entry name" value="InlB-like_B-rpt"/>
</dbReference>
<comment type="caution">
    <text evidence="2">The sequence shown here is derived from an EMBL/GenBank/DDBJ whole genome shotgun (WGS) entry which is preliminary data.</text>
</comment>
<protein>
    <recommendedName>
        <fullName evidence="4">InlB B-repeat-containing protein</fullName>
    </recommendedName>
</protein>
<evidence type="ECO:0000313" key="3">
    <source>
        <dbReference type="Proteomes" id="UP000429811"/>
    </source>
</evidence>
<reference evidence="2 3" key="1">
    <citation type="journal article" date="2019" name="Nat. Med.">
        <title>A library of human gut bacterial isolates paired with longitudinal multiomics data enables mechanistic microbiome research.</title>
        <authorList>
            <person name="Poyet M."/>
            <person name="Groussin M."/>
            <person name="Gibbons S.M."/>
            <person name="Avila-Pacheco J."/>
            <person name="Jiang X."/>
            <person name="Kearney S.M."/>
            <person name="Perrotta A.R."/>
            <person name="Berdy B."/>
            <person name="Zhao S."/>
            <person name="Lieberman T.D."/>
            <person name="Swanson P.K."/>
            <person name="Smith M."/>
            <person name="Roesemann S."/>
            <person name="Alexander J.E."/>
            <person name="Rich S.A."/>
            <person name="Livny J."/>
            <person name="Vlamakis H."/>
            <person name="Clish C."/>
            <person name="Bullock K."/>
            <person name="Deik A."/>
            <person name="Scott J."/>
            <person name="Pierce K.A."/>
            <person name="Xavier R.J."/>
            <person name="Alm E.J."/>
        </authorList>
    </citation>
    <scope>NUCLEOTIDE SEQUENCE [LARGE SCALE GENOMIC DNA]</scope>
    <source>
        <strain evidence="2 3">BIOML-A5</strain>
    </source>
</reference>
<evidence type="ECO:0000313" key="2">
    <source>
        <dbReference type="EMBL" id="MSB48494.1"/>
    </source>
</evidence>
<dbReference type="InterPro" id="IPR042229">
    <property type="entry name" value="Listeria/Bacterioides_rpt_sf"/>
</dbReference>